<evidence type="ECO:0000313" key="6">
    <source>
        <dbReference type="Proteomes" id="UP000321947"/>
    </source>
</evidence>
<dbReference type="EMBL" id="SSTE01000109">
    <property type="protein sequence ID" value="KAA0068070.1"/>
    <property type="molecule type" value="Genomic_DNA"/>
</dbReference>
<comment type="caution">
    <text evidence="3">The sequence shown here is derived from an EMBL/GenBank/DDBJ whole genome shotgun (WGS) entry which is preliminary data.</text>
</comment>
<name>A0A5A7VLH5_CUCMM</name>
<dbReference type="Proteomes" id="UP000321947">
    <property type="component" value="Unassembled WGS sequence"/>
</dbReference>
<feature type="chain" id="PRO_5042722412" evidence="2">
    <location>
        <begin position="27"/>
        <end position="123"/>
    </location>
</feature>
<dbReference type="EMBL" id="SSTD01003527">
    <property type="protein sequence ID" value="TYK26054.1"/>
    <property type="molecule type" value="Genomic_DNA"/>
</dbReference>
<evidence type="ECO:0000313" key="3">
    <source>
        <dbReference type="EMBL" id="KAA0068070.1"/>
    </source>
</evidence>
<evidence type="ECO:0000256" key="2">
    <source>
        <dbReference type="SAM" id="SignalP"/>
    </source>
</evidence>
<organism evidence="3 5">
    <name type="scientific">Cucumis melo var. makuwa</name>
    <name type="common">Oriental melon</name>
    <dbReference type="NCBI Taxonomy" id="1194695"/>
    <lineage>
        <taxon>Eukaryota</taxon>
        <taxon>Viridiplantae</taxon>
        <taxon>Streptophyta</taxon>
        <taxon>Embryophyta</taxon>
        <taxon>Tracheophyta</taxon>
        <taxon>Spermatophyta</taxon>
        <taxon>Magnoliopsida</taxon>
        <taxon>eudicotyledons</taxon>
        <taxon>Gunneridae</taxon>
        <taxon>Pentapetalae</taxon>
        <taxon>rosids</taxon>
        <taxon>fabids</taxon>
        <taxon>Cucurbitales</taxon>
        <taxon>Cucurbitaceae</taxon>
        <taxon>Benincaseae</taxon>
        <taxon>Cucumis</taxon>
    </lineage>
</organism>
<reference evidence="5 6" key="1">
    <citation type="submission" date="2019-08" db="EMBL/GenBank/DDBJ databases">
        <title>Draft genome sequences of two oriental melons (Cucumis melo L. var makuwa).</title>
        <authorList>
            <person name="Kwon S.-Y."/>
        </authorList>
    </citation>
    <scope>NUCLEOTIDE SEQUENCE [LARGE SCALE GENOMIC DNA]</scope>
    <source>
        <strain evidence="6">cv. Chang Bougi</strain>
        <strain evidence="5">cv. SW 3</strain>
        <tissue evidence="3">Leaf</tissue>
    </source>
</reference>
<sequence>MTISKVLIAILVVSAVAMTLLENVEGGREMAPKKPTAKTYPQELDDNYEGYKPKEDYEGYKPKEDYECDGYKYKDKDCYEYGNCDKSPYNEDVDHQYNWGPYKKPITKPKEMGEKYGVHQSYP</sequence>
<evidence type="ECO:0000313" key="5">
    <source>
        <dbReference type="Proteomes" id="UP000321393"/>
    </source>
</evidence>
<feature type="signal peptide" evidence="2">
    <location>
        <begin position="1"/>
        <end position="26"/>
    </location>
</feature>
<proteinExistence type="predicted"/>
<evidence type="ECO:0000256" key="1">
    <source>
        <dbReference type="SAM" id="MobiDB-lite"/>
    </source>
</evidence>
<feature type="region of interest" description="Disordered" evidence="1">
    <location>
        <begin position="27"/>
        <end position="56"/>
    </location>
</feature>
<protein>
    <submittedName>
        <fullName evidence="3">Seed nucellus-specific protein</fullName>
    </submittedName>
</protein>
<accession>A0A5A7VLH5</accession>
<gene>
    <name evidence="4" type="ORF">E5676_scaffold1185G00080</name>
    <name evidence="3" type="ORF">E6C27_scaffold238G00190</name>
</gene>
<dbReference type="Proteomes" id="UP000321393">
    <property type="component" value="Unassembled WGS sequence"/>
</dbReference>
<dbReference type="AlphaFoldDB" id="A0A5A7VLH5"/>
<keyword evidence="2" id="KW-0732">Signal</keyword>
<evidence type="ECO:0000313" key="4">
    <source>
        <dbReference type="EMBL" id="TYK26054.1"/>
    </source>
</evidence>